<dbReference type="PROSITE" id="PS51767">
    <property type="entry name" value="PEPTIDASE_A1"/>
    <property type="match status" value="1"/>
</dbReference>
<dbReference type="PANTHER" id="PTHR13683:SF274">
    <property type="entry name" value="PROTEIN ASPARTIC PROTEASE IN GUARD CELL 1"/>
    <property type="match status" value="1"/>
</dbReference>
<reference evidence="4 5" key="1">
    <citation type="submission" date="2024-11" db="EMBL/GenBank/DDBJ databases">
        <title>A near-complete genome assembly of Cinchona calisaya.</title>
        <authorList>
            <person name="Lian D.C."/>
            <person name="Zhao X.W."/>
            <person name="Wei L."/>
        </authorList>
    </citation>
    <scope>NUCLEOTIDE SEQUENCE [LARGE SCALE GENOMIC DNA]</scope>
    <source>
        <tissue evidence="4">Nenye</tissue>
    </source>
</reference>
<dbReference type="PANTHER" id="PTHR13683">
    <property type="entry name" value="ASPARTYL PROTEASES"/>
    <property type="match status" value="1"/>
</dbReference>
<dbReference type="InterPro" id="IPR001461">
    <property type="entry name" value="Aspartic_peptidase_A1"/>
</dbReference>
<evidence type="ECO:0000313" key="4">
    <source>
        <dbReference type="EMBL" id="KAL3529331.1"/>
    </source>
</evidence>
<dbReference type="Gene3D" id="2.40.70.10">
    <property type="entry name" value="Acid Proteases"/>
    <property type="match status" value="2"/>
</dbReference>
<evidence type="ECO:0000256" key="1">
    <source>
        <dbReference type="ARBA" id="ARBA00007447"/>
    </source>
</evidence>
<protein>
    <recommendedName>
        <fullName evidence="3">Peptidase A1 domain-containing protein</fullName>
    </recommendedName>
</protein>
<dbReference type="Proteomes" id="UP001630127">
    <property type="component" value="Unassembled WGS sequence"/>
</dbReference>
<dbReference type="EMBL" id="JBJUIK010000004">
    <property type="protein sequence ID" value="KAL3529331.1"/>
    <property type="molecule type" value="Genomic_DNA"/>
</dbReference>
<gene>
    <name evidence="4" type="ORF">ACH5RR_008653</name>
</gene>
<dbReference type="Pfam" id="PF14541">
    <property type="entry name" value="TAXi_C"/>
    <property type="match status" value="1"/>
</dbReference>
<dbReference type="AlphaFoldDB" id="A0ABD3AEG6"/>
<feature type="active site" evidence="2">
    <location>
        <position position="213"/>
    </location>
</feature>
<dbReference type="InterPro" id="IPR033121">
    <property type="entry name" value="PEPTIDASE_A1"/>
</dbReference>
<dbReference type="SUPFAM" id="SSF50630">
    <property type="entry name" value="Acid proteases"/>
    <property type="match status" value="1"/>
</dbReference>
<evidence type="ECO:0000313" key="5">
    <source>
        <dbReference type="Proteomes" id="UP001630127"/>
    </source>
</evidence>
<dbReference type="InterPro" id="IPR032799">
    <property type="entry name" value="TAXi_C"/>
</dbReference>
<organism evidence="4 5">
    <name type="scientific">Cinchona calisaya</name>
    <dbReference type="NCBI Taxonomy" id="153742"/>
    <lineage>
        <taxon>Eukaryota</taxon>
        <taxon>Viridiplantae</taxon>
        <taxon>Streptophyta</taxon>
        <taxon>Embryophyta</taxon>
        <taxon>Tracheophyta</taxon>
        <taxon>Spermatophyta</taxon>
        <taxon>Magnoliopsida</taxon>
        <taxon>eudicotyledons</taxon>
        <taxon>Gunneridae</taxon>
        <taxon>Pentapetalae</taxon>
        <taxon>asterids</taxon>
        <taxon>lamiids</taxon>
        <taxon>Gentianales</taxon>
        <taxon>Rubiaceae</taxon>
        <taxon>Cinchonoideae</taxon>
        <taxon>Cinchoneae</taxon>
        <taxon>Cinchona</taxon>
    </lineage>
</organism>
<dbReference type="InterPro" id="IPR021109">
    <property type="entry name" value="Peptidase_aspartic_dom_sf"/>
</dbReference>
<dbReference type="InterPro" id="IPR032861">
    <property type="entry name" value="TAXi_N"/>
</dbReference>
<feature type="domain" description="Peptidase A1" evidence="3">
    <location>
        <begin position="195"/>
        <end position="530"/>
    </location>
</feature>
<feature type="active site" evidence="2">
    <location>
        <position position="413"/>
    </location>
</feature>
<name>A0ABD3AEG6_9GENT</name>
<accession>A0ABD3AEG6</accession>
<keyword evidence="5" id="KW-1185">Reference proteome</keyword>
<proteinExistence type="inferred from homology"/>
<comment type="caution">
    <text evidence="4">The sequence shown here is derived from an EMBL/GenBank/DDBJ whole genome shotgun (WGS) entry which is preliminary data.</text>
</comment>
<dbReference type="Pfam" id="PF14543">
    <property type="entry name" value="TAXi_N"/>
    <property type="match status" value="1"/>
</dbReference>
<comment type="similarity">
    <text evidence="1">Belongs to the peptidase A1 family.</text>
</comment>
<evidence type="ECO:0000256" key="2">
    <source>
        <dbReference type="PIRSR" id="PIRSR601461-1"/>
    </source>
</evidence>
<evidence type="ECO:0000259" key="3">
    <source>
        <dbReference type="PROSITE" id="PS51767"/>
    </source>
</evidence>
<sequence>MLIFLLFLNRKQALREETPHFLSNPTFSFFTKTPFSSLTSPHFYNFPFNSKPNDNMVQMQRPFLPTFFILVLLFCFSSVSNSVRDHEKENYQFFDFSDSLQKTRQVFSAQTPQHEDPMPATTIKMYNSSVVLSFSLHPRTSVQNDYSTLTLTRLTHDLARVNYINSKVEFALSGYTYSDLELPLTSGASKRVSEYLVRIGVGRPVKSYYMVIDTNTDLNWLQCQPCVACNPQADLIFDPSSSSTYRPISCSSKECGDLPISACSGGTCHYQVRSGYGSYTVGDLATETVWFGSSGSVSGVPFVCTHDNVGLFIATAGLLSLAQAPLSLPSLIKATSFSYCFVDRDSNSSSTLEFNSSPPSDSIIASMVRNPNSKLNNFYYVDIVGIIVGGMKLPIPESIFQVDRDGRGGIILDSRTDVTWLRPRAYNSLRDAFVKYTSELPLAGRFYEFETCYNFSSVRGLVRVPTVSFLFASGKMLPLKPNNYLVRVDSKGTYCFAFALTPGTLSVIGNVQQQGMRVSFDLAKRQLGFSLDKC</sequence>